<keyword evidence="4" id="KW-1003">Cell membrane</keyword>
<comment type="function">
    <text evidence="1">Part of the ABC transporter complex LptBFG involved in the translocation of lipopolysaccharide (LPS) from the inner membrane to the outer membrane.</text>
</comment>
<evidence type="ECO:0000256" key="1">
    <source>
        <dbReference type="ARBA" id="ARBA00002265"/>
    </source>
</evidence>
<dbReference type="EMBL" id="SLZR01000004">
    <property type="protein sequence ID" value="TCS41918.1"/>
    <property type="molecule type" value="Genomic_DNA"/>
</dbReference>
<evidence type="ECO:0000256" key="9">
    <source>
        <dbReference type="SAM" id="Phobius"/>
    </source>
</evidence>
<reference evidence="10 11" key="1">
    <citation type="submission" date="2019-03" db="EMBL/GenBank/DDBJ databases">
        <title>Genomic Encyclopedia of Archaeal and Bacterial Type Strains, Phase II (KMG-II): from individual species to whole genera.</title>
        <authorList>
            <person name="Goeker M."/>
        </authorList>
    </citation>
    <scope>NUCLEOTIDE SEQUENCE [LARGE SCALE GENOMIC DNA]</scope>
    <source>
        <strain evidence="10 11">DSM 15388</strain>
    </source>
</reference>
<dbReference type="GO" id="GO:0043190">
    <property type="term" value="C:ATP-binding cassette (ABC) transporter complex"/>
    <property type="evidence" value="ECO:0007669"/>
    <property type="project" value="TreeGrafter"/>
</dbReference>
<comment type="subcellular location">
    <subcellularLocation>
        <location evidence="2">Cell membrane</location>
        <topology evidence="2">Multi-pass membrane protein</topology>
    </subcellularLocation>
</comment>
<feature type="transmembrane region" description="Helical" evidence="9">
    <location>
        <begin position="12"/>
        <end position="33"/>
    </location>
</feature>
<dbReference type="InterPro" id="IPR005495">
    <property type="entry name" value="LptG/LptF_permease"/>
</dbReference>
<accession>A0A4R3IBN7</accession>
<feature type="transmembrane region" description="Helical" evidence="9">
    <location>
        <begin position="101"/>
        <end position="118"/>
    </location>
</feature>
<feature type="transmembrane region" description="Helical" evidence="9">
    <location>
        <begin position="276"/>
        <end position="293"/>
    </location>
</feature>
<dbReference type="Pfam" id="PF03739">
    <property type="entry name" value="LptF_LptG"/>
    <property type="match status" value="1"/>
</dbReference>
<keyword evidence="11" id="KW-1185">Reference proteome</keyword>
<dbReference type="AlphaFoldDB" id="A0A4R3IBN7"/>
<sequence length="353" mass="39779">MSLINRYLLIESLKTTGIVILSICGLLLITGFADDAARRLDDSYTITKSIAYNFKVLPSMLYEYIDVVVMLGTLITVASLNKNQELTTIQLVSSSSRQLTLRLLTPALLLFPLIYYMGEWVGPKLTQEAKLERSLLTGRNAPSLSGQWYRSGNEFISIDLITTDNRLVGITTFTVSDDKTLEKVQYSQSGSFINGGWRLRHTKIIDFTGDNLEFSELKLTKWVTNFFTPSIANDLKQYSERLTILQLYNRLEFNKQANTLTPDIERDFWNRVWFPLRYLAVLFMALSFSFGSFRQKTIGDAAFKAIVIGIAAGLLLDTIGAAIMILGSNAMLATLMANTAYAGLAFNFFRKRH</sequence>
<organism evidence="10 11">
    <name type="scientific">Reinekea marinisedimentorum</name>
    <dbReference type="NCBI Taxonomy" id="230495"/>
    <lineage>
        <taxon>Bacteria</taxon>
        <taxon>Pseudomonadati</taxon>
        <taxon>Pseudomonadota</taxon>
        <taxon>Gammaproteobacteria</taxon>
        <taxon>Oceanospirillales</taxon>
        <taxon>Saccharospirillaceae</taxon>
        <taxon>Reinekea</taxon>
    </lineage>
</organism>
<dbReference type="OrthoDB" id="9776227at2"/>
<evidence type="ECO:0000313" key="11">
    <source>
        <dbReference type="Proteomes" id="UP000295793"/>
    </source>
</evidence>
<evidence type="ECO:0000256" key="7">
    <source>
        <dbReference type="ARBA" id="ARBA00023136"/>
    </source>
</evidence>
<proteinExistence type="inferred from homology"/>
<dbReference type="GO" id="GO:0015920">
    <property type="term" value="P:lipopolysaccharide transport"/>
    <property type="evidence" value="ECO:0007669"/>
    <property type="project" value="TreeGrafter"/>
</dbReference>
<evidence type="ECO:0000256" key="8">
    <source>
        <dbReference type="ARBA" id="ARBA00026081"/>
    </source>
</evidence>
<dbReference type="PANTHER" id="PTHR33529:SF2">
    <property type="entry name" value="LIPOPOLYSACCHARIDE EXPORT SYSTEM PERMEASE PROTEIN LPTG"/>
    <property type="match status" value="1"/>
</dbReference>
<evidence type="ECO:0000256" key="2">
    <source>
        <dbReference type="ARBA" id="ARBA00004651"/>
    </source>
</evidence>
<evidence type="ECO:0000256" key="6">
    <source>
        <dbReference type="ARBA" id="ARBA00022989"/>
    </source>
</evidence>
<feature type="transmembrane region" description="Helical" evidence="9">
    <location>
        <begin position="305"/>
        <end position="325"/>
    </location>
</feature>
<evidence type="ECO:0000256" key="5">
    <source>
        <dbReference type="ARBA" id="ARBA00022692"/>
    </source>
</evidence>
<dbReference type="Proteomes" id="UP000295793">
    <property type="component" value="Unassembled WGS sequence"/>
</dbReference>
<evidence type="ECO:0000256" key="4">
    <source>
        <dbReference type="ARBA" id="ARBA00022475"/>
    </source>
</evidence>
<name>A0A4R3IBN7_9GAMM</name>
<dbReference type="PANTHER" id="PTHR33529">
    <property type="entry name" value="SLR0882 PROTEIN-RELATED"/>
    <property type="match status" value="1"/>
</dbReference>
<evidence type="ECO:0000313" key="10">
    <source>
        <dbReference type="EMBL" id="TCS41918.1"/>
    </source>
</evidence>
<keyword evidence="6 9" id="KW-1133">Transmembrane helix</keyword>
<feature type="transmembrane region" description="Helical" evidence="9">
    <location>
        <begin position="331"/>
        <end position="349"/>
    </location>
</feature>
<keyword evidence="5 9" id="KW-0812">Transmembrane</keyword>
<evidence type="ECO:0000256" key="3">
    <source>
        <dbReference type="ARBA" id="ARBA00007725"/>
    </source>
</evidence>
<keyword evidence="7 9" id="KW-0472">Membrane</keyword>
<protein>
    <submittedName>
        <fullName evidence="10">LPS export ABC transporter permease LptG</fullName>
    </submittedName>
</protein>
<dbReference type="RefSeq" id="WP_132700655.1">
    <property type="nucleotide sequence ID" value="NZ_SLZR01000004.1"/>
</dbReference>
<comment type="caution">
    <text evidence="10">The sequence shown here is derived from an EMBL/GenBank/DDBJ whole genome shotgun (WGS) entry which is preliminary data.</text>
</comment>
<feature type="transmembrane region" description="Helical" evidence="9">
    <location>
        <begin position="61"/>
        <end position="80"/>
    </location>
</feature>
<gene>
    <name evidence="10" type="ORF">BCF53_10422</name>
</gene>
<comment type="similarity">
    <text evidence="3">Belongs to the LptF/LptG family.</text>
</comment>
<comment type="subunit">
    <text evidence="8">Component of the lipopolysaccharide transport and assembly complex. The LptBFG transporter is composed of two ATP-binding proteins (LptB) and two transmembrane proteins (LptF and LptG).</text>
</comment>